<dbReference type="Gene3D" id="3.50.50.60">
    <property type="entry name" value="FAD/NAD(P)-binding domain"/>
    <property type="match status" value="1"/>
</dbReference>
<dbReference type="InterPro" id="IPR050493">
    <property type="entry name" value="FAD-dep_Monooxygenase_BioMet"/>
</dbReference>
<evidence type="ECO:0000313" key="9">
    <source>
        <dbReference type="Proteomes" id="UP000070544"/>
    </source>
</evidence>
<protein>
    <submittedName>
        <fullName evidence="8">FAD/NAD(P)-binding domain-containing protein</fullName>
    </submittedName>
</protein>
<gene>
    <name evidence="7" type="ORF">M427DRAFT_52854</name>
    <name evidence="8" type="ORF">M427DRAFT_52856</name>
</gene>
<evidence type="ECO:0000256" key="3">
    <source>
        <dbReference type="ARBA" id="ARBA00022827"/>
    </source>
</evidence>
<dbReference type="SUPFAM" id="SSF51905">
    <property type="entry name" value="FAD/NAD(P)-binding domain"/>
    <property type="match status" value="1"/>
</dbReference>
<dbReference type="OrthoDB" id="47494at2759"/>
<evidence type="ECO:0000313" key="8">
    <source>
        <dbReference type="EMBL" id="KXS19416.1"/>
    </source>
</evidence>
<dbReference type="EMBL" id="KQ965738">
    <property type="protein sequence ID" value="KXS19413.1"/>
    <property type="molecule type" value="Genomic_DNA"/>
</dbReference>
<evidence type="ECO:0000256" key="1">
    <source>
        <dbReference type="ARBA" id="ARBA00007992"/>
    </source>
</evidence>
<accession>A0A139ARP5</accession>
<evidence type="ECO:0000256" key="2">
    <source>
        <dbReference type="ARBA" id="ARBA00022630"/>
    </source>
</evidence>
<dbReference type="PRINTS" id="PR00420">
    <property type="entry name" value="RNGMNOXGNASE"/>
</dbReference>
<keyword evidence="4" id="KW-0560">Oxidoreductase</keyword>
<dbReference type="PANTHER" id="PTHR13789">
    <property type="entry name" value="MONOOXYGENASE"/>
    <property type="match status" value="1"/>
</dbReference>
<evidence type="ECO:0000313" key="7">
    <source>
        <dbReference type="EMBL" id="KXS19413.1"/>
    </source>
</evidence>
<evidence type="ECO:0000259" key="6">
    <source>
        <dbReference type="Pfam" id="PF01494"/>
    </source>
</evidence>
<dbReference type="OMA" id="CATERSA"/>
<keyword evidence="5" id="KW-0503">Monooxygenase</keyword>
<evidence type="ECO:0000256" key="4">
    <source>
        <dbReference type="ARBA" id="ARBA00023002"/>
    </source>
</evidence>
<reference evidence="8 9" key="1">
    <citation type="journal article" date="2015" name="Genome Biol. Evol.">
        <title>Phylogenomic analyses indicate that early fungi evolved digesting cell walls of algal ancestors of land plants.</title>
        <authorList>
            <person name="Chang Y."/>
            <person name="Wang S."/>
            <person name="Sekimoto S."/>
            <person name="Aerts A.L."/>
            <person name="Choi C."/>
            <person name="Clum A."/>
            <person name="LaButti K.M."/>
            <person name="Lindquist E.A."/>
            <person name="Yee Ngan C."/>
            <person name="Ohm R.A."/>
            <person name="Salamov A.A."/>
            <person name="Grigoriev I.V."/>
            <person name="Spatafora J.W."/>
            <person name="Berbee M.L."/>
        </authorList>
    </citation>
    <scope>NUCLEOTIDE SEQUENCE [LARGE SCALE GENOMIC DNA]</scope>
    <source>
        <strain evidence="8 9">JEL478</strain>
    </source>
</reference>
<dbReference type="STRING" id="1344416.A0A139ARP5"/>
<feature type="domain" description="FAD-binding" evidence="6">
    <location>
        <begin position="6"/>
        <end position="321"/>
    </location>
</feature>
<keyword evidence="3" id="KW-0274">FAD</keyword>
<evidence type="ECO:0000256" key="5">
    <source>
        <dbReference type="ARBA" id="ARBA00023033"/>
    </source>
</evidence>
<proteinExistence type="inferred from homology"/>
<keyword evidence="2" id="KW-0285">Flavoprotein</keyword>
<dbReference type="InterPro" id="IPR036188">
    <property type="entry name" value="FAD/NAD-bd_sf"/>
</dbReference>
<organism evidence="8 9">
    <name type="scientific">Gonapodya prolifera (strain JEL478)</name>
    <name type="common">Monoblepharis prolifera</name>
    <dbReference type="NCBI Taxonomy" id="1344416"/>
    <lineage>
        <taxon>Eukaryota</taxon>
        <taxon>Fungi</taxon>
        <taxon>Fungi incertae sedis</taxon>
        <taxon>Chytridiomycota</taxon>
        <taxon>Chytridiomycota incertae sedis</taxon>
        <taxon>Monoblepharidomycetes</taxon>
        <taxon>Monoblepharidales</taxon>
        <taxon>Gonapodyaceae</taxon>
        <taxon>Gonapodya</taxon>
    </lineage>
</organism>
<dbReference type="GO" id="GO:0004497">
    <property type="term" value="F:monooxygenase activity"/>
    <property type="evidence" value="ECO:0007669"/>
    <property type="project" value="UniProtKB-KW"/>
</dbReference>
<dbReference type="GO" id="GO:0071949">
    <property type="term" value="F:FAD binding"/>
    <property type="evidence" value="ECO:0007669"/>
    <property type="project" value="InterPro"/>
</dbReference>
<dbReference type="AlphaFoldDB" id="A0A139ARP5"/>
<dbReference type="PANTHER" id="PTHR13789:SF309">
    <property type="entry name" value="PUTATIVE (AFU_ORTHOLOGUE AFUA_6G14510)-RELATED"/>
    <property type="match status" value="1"/>
</dbReference>
<comment type="similarity">
    <text evidence="1">Belongs to the paxM FAD-dependent monooxygenase family.</text>
</comment>
<dbReference type="EMBL" id="KQ965738">
    <property type="protein sequence ID" value="KXS19416.1"/>
    <property type="molecule type" value="Genomic_DNA"/>
</dbReference>
<keyword evidence="9" id="KW-1185">Reference proteome</keyword>
<sequence length="436" mass="48490">MASPEIAIIGAGIAGLTLALALKRKGGLQPHVFEGASGFDDNVGGAFGLYPNGLKVLRDIGGPQLLSDVLGVSLPYQYRRWMKHDGREVAVAEESHLEQDGIPSVGIRRWRLQKCLTTACMREGIEISFNKRLAEVRNPEGDSRGKVSVMFDDGSILYADFVFGCDGAKSRVRDSLFGPLDPVYSGITCLMGAANIPRPKRGICFPTGPNKRHGVWYPVSETEQIFQIYTPAPLNPETWRPLTPEETRSQMRELAATLREDGWAEDFVRPVEEGTSVLRVGIRDREPVKQWYRGRCVLLGDAAHPVPPYLGQGAMMSLEDVGTFALCFEQNPRVLSVDCSVAEFQAVCETYQKHRFPRALNTLLTSRALGRMQLTRTDSSFSAAIREWELWATVKIYGTLPGLKRGSAYDYKKEVKAAEGWDMSDRKINVHVQPRL</sequence>
<dbReference type="Pfam" id="PF01494">
    <property type="entry name" value="FAD_binding_3"/>
    <property type="match status" value="1"/>
</dbReference>
<dbReference type="InterPro" id="IPR002938">
    <property type="entry name" value="FAD-bd"/>
</dbReference>
<dbReference type="Proteomes" id="UP000070544">
    <property type="component" value="Unassembled WGS sequence"/>
</dbReference>
<name>A0A139ARP5_GONPJ</name>